<name>A0ABV7DQB5_9RHOB</name>
<sequence>MLKKYVTVAVSALALAGLTSAPVMAAEMGAAGEPIKLAMLEWTGAQISSQIAGKILEKAGYKAEYVTAGNYPHFQGLADGEISASVEIWLNNVGEVYPKVLAAGKVEDLGTLGLKTNEGWIYPKFMEEICPALPSWEALKDPACVGLLATPDTLPNGRFLDYPADWGSRAATIIADNNLPLTAVPSGSEGAMLSELRAAEAARTPLVMMFWAPHFILAEVEVGWIEMPVCVDQSNEHCIMPPDVNKVVWSGFAGKWPAAYQILKDFRLSTEDQQKMMLAIDEKGQSLDAVTTAWVDENEAIWRPWVDAALN</sequence>
<dbReference type="Proteomes" id="UP001595445">
    <property type="component" value="Unassembled WGS sequence"/>
</dbReference>
<reference evidence="4" key="1">
    <citation type="journal article" date="2019" name="Int. J. Syst. Evol. Microbiol.">
        <title>The Global Catalogue of Microorganisms (GCM) 10K type strain sequencing project: providing services to taxonomists for standard genome sequencing and annotation.</title>
        <authorList>
            <consortium name="The Broad Institute Genomics Platform"/>
            <consortium name="The Broad Institute Genome Sequencing Center for Infectious Disease"/>
            <person name="Wu L."/>
            <person name="Ma J."/>
        </authorList>
    </citation>
    <scope>NUCLEOTIDE SEQUENCE [LARGE SCALE GENOMIC DNA]</scope>
    <source>
        <strain evidence="4">KCTC 62102</strain>
    </source>
</reference>
<evidence type="ECO:0000313" key="4">
    <source>
        <dbReference type="Proteomes" id="UP001595445"/>
    </source>
</evidence>
<comment type="caution">
    <text evidence="3">The sequence shown here is derived from an EMBL/GenBank/DDBJ whole genome shotgun (WGS) entry which is preliminary data.</text>
</comment>
<dbReference type="EMBL" id="JBHRSM010000001">
    <property type="protein sequence ID" value="MFC3084555.1"/>
    <property type="molecule type" value="Genomic_DNA"/>
</dbReference>
<dbReference type="CDD" id="cd13643">
    <property type="entry name" value="PBP2_BCP_2"/>
    <property type="match status" value="1"/>
</dbReference>
<dbReference type="Gene3D" id="3.40.190.100">
    <property type="entry name" value="Glycine betaine-binding periplasmic protein, domain 2"/>
    <property type="match status" value="1"/>
</dbReference>
<dbReference type="RefSeq" id="WP_197642311.1">
    <property type="nucleotide sequence ID" value="NZ_JAEACP010000004.1"/>
</dbReference>
<keyword evidence="1" id="KW-0732">Signal</keyword>
<evidence type="ECO:0000259" key="2">
    <source>
        <dbReference type="Pfam" id="PF04069"/>
    </source>
</evidence>
<dbReference type="InterPro" id="IPR007210">
    <property type="entry name" value="ABC_Gly_betaine_transp_sub-bd"/>
</dbReference>
<dbReference type="SUPFAM" id="SSF53850">
    <property type="entry name" value="Periplasmic binding protein-like II"/>
    <property type="match status" value="1"/>
</dbReference>
<organism evidence="3 4">
    <name type="scientific">Tabrizicola soli</name>
    <dbReference type="NCBI Taxonomy" id="2185115"/>
    <lineage>
        <taxon>Bacteria</taxon>
        <taxon>Pseudomonadati</taxon>
        <taxon>Pseudomonadota</taxon>
        <taxon>Alphaproteobacteria</taxon>
        <taxon>Rhodobacterales</taxon>
        <taxon>Paracoccaceae</taxon>
        <taxon>Tabrizicola</taxon>
    </lineage>
</organism>
<dbReference type="Pfam" id="PF04069">
    <property type="entry name" value="OpuAC"/>
    <property type="match status" value="1"/>
</dbReference>
<proteinExistence type="predicted"/>
<protein>
    <submittedName>
        <fullName evidence="3">ABC transporter substrate-binding protein</fullName>
    </submittedName>
</protein>
<keyword evidence="4" id="KW-1185">Reference proteome</keyword>
<evidence type="ECO:0000256" key="1">
    <source>
        <dbReference type="SAM" id="SignalP"/>
    </source>
</evidence>
<feature type="chain" id="PRO_5045494979" evidence="1">
    <location>
        <begin position="26"/>
        <end position="311"/>
    </location>
</feature>
<dbReference type="Gene3D" id="3.40.190.10">
    <property type="entry name" value="Periplasmic binding protein-like II"/>
    <property type="match status" value="1"/>
</dbReference>
<accession>A0ABV7DQB5</accession>
<evidence type="ECO:0000313" key="3">
    <source>
        <dbReference type="EMBL" id="MFC3084555.1"/>
    </source>
</evidence>
<feature type="signal peptide" evidence="1">
    <location>
        <begin position="1"/>
        <end position="25"/>
    </location>
</feature>
<gene>
    <name evidence="3" type="ORF">ACFOD6_00705</name>
</gene>
<feature type="domain" description="ABC-type glycine betaine transport system substrate-binding" evidence="2">
    <location>
        <begin position="34"/>
        <end position="297"/>
    </location>
</feature>